<proteinExistence type="predicted"/>
<accession>A0A067QP34</accession>
<dbReference type="InterPro" id="IPR052243">
    <property type="entry name" value="Mito_inner_membrane_organizer"/>
</dbReference>
<dbReference type="PANTHER" id="PTHR44157">
    <property type="entry name" value="DNAJ HOMOLOG SUBFAMILY C MEMBER 11"/>
    <property type="match status" value="1"/>
</dbReference>
<dbReference type="GO" id="GO:0005739">
    <property type="term" value="C:mitochondrion"/>
    <property type="evidence" value="ECO:0007669"/>
    <property type="project" value="GOC"/>
</dbReference>
<dbReference type="InterPro" id="IPR024586">
    <property type="entry name" value="DnaJ-like_C11_C"/>
</dbReference>
<keyword evidence="1" id="KW-0143">Chaperone</keyword>
<dbReference type="PANTHER" id="PTHR44157:SF1">
    <property type="entry name" value="DNAJ HOMOLOG SUBFAMILY C MEMBER 11"/>
    <property type="match status" value="1"/>
</dbReference>
<dbReference type="STRING" id="136037.A0A067QP34"/>
<gene>
    <name evidence="3" type="ORF">L798_00008</name>
</gene>
<evidence type="ECO:0000259" key="2">
    <source>
        <dbReference type="Pfam" id="PF11875"/>
    </source>
</evidence>
<dbReference type="Proteomes" id="UP000027135">
    <property type="component" value="Unassembled WGS sequence"/>
</dbReference>
<evidence type="ECO:0000256" key="1">
    <source>
        <dbReference type="ARBA" id="ARBA00023186"/>
    </source>
</evidence>
<evidence type="ECO:0000313" key="4">
    <source>
        <dbReference type="Proteomes" id="UP000027135"/>
    </source>
</evidence>
<evidence type="ECO:0000313" key="3">
    <source>
        <dbReference type="EMBL" id="KDQ65327.1"/>
    </source>
</evidence>
<organism evidence="3 4">
    <name type="scientific">Zootermopsis nevadensis</name>
    <name type="common">Dampwood termite</name>
    <dbReference type="NCBI Taxonomy" id="136037"/>
    <lineage>
        <taxon>Eukaryota</taxon>
        <taxon>Metazoa</taxon>
        <taxon>Ecdysozoa</taxon>
        <taxon>Arthropoda</taxon>
        <taxon>Hexapoda</taxon>
        <taxon>Insecta</taxon>
        <taxon>Pterygota</taxon>
        <taxon>Neoptera</taxon>
        <taxon>Polyneoptera</taxon>
        <taxon>Dictyoptera</taxon>
        <taxon>Blattodea</taxon>
        <taxon>Blattoidea</taxon>
        <taxon>Termitoidae</taxon>
        <taxon>Termopsidae</taxon>
        <taxon>Zootermopsis</taxon>
    </lineage>
</organism>
<protein>
    <submittedName>
        <fullName evidence="3">DnaJ-like protein subfamily C member 11</fullName>
    </submittedName>
</protein>
<dbReference type="InParanoid" id="A0A067QP34"/>
<dbReference type="AlphaFoldDB" id="A0A067QP34"/>
<feature type="domain" description="DnaJ-like protein C11 C-terminal" evidence="2">
    <location>
        <begin position="1"/>
        <end position="95"/>
    </location>
</feature>
<dbReference type="EMBL" id="KK888100">
    <property type="protein sequence ID" value="KDQ65327.1"/>
    <property type="molecule type" value="Genomic_DNA"/>
</dbReference>
<dbReference type="Pfam" id="PF11875">
    <property type="entry name" value="DnaJ-like_C11_C"/>
    <property type="match status" value="1"/>
</dbReference>
<name>A0A067QP34_ZOONE</name>
<dbReference type="GO" id="GO:0042407">
    <property type="term" value="P:cristae formation"/>
    <property type="evidence" value="ECO:0007669"/>
    <property type="project" value="TreeGrafter"/>
</dbReference>
<sequence length="96" mass="10548">MAEKKKEASAAVELMRATFARVRSNEEAKRGLVIIKALYGRHMDVADLGRRGSGEEEGREAGTTADLEHLDEVIDVTIPLQCLVKDSKLTLHDASK</sequence>
<keyword evidence="4" id="KW-1185">Reference proteome</keyword>
<feature type="non-terminal residue" evidence="3">
    <location>
        <position position="96"/>
    </location>
</feature>
<reference evidence="3 4" key="1">
    <citation type="journal article" date="2014" name="Nat. Commun.">
        <title>Molecular traces of alternative social organization in a termite genome.</title>
        <authorList>
            <person name="Terrapon N."/>
            <person name="Li C."/>
            <person name="Robertson H.M."/>
            <person name="Ji L."/>
            <person name="Meng X."/>
            <person name="Booth W."/>
            <person name="Chen Z."/>
            <person name="Childers C.P."/>
            <person name="Glastad K.M."/>
            <person name="Gokhale K."/>
            <person name="Gowin J."/>
            <person name="Gronenberg W."/>
            <person name="Hermansen R.A."/>
            <person name="Hu H."/>
            <person name="Hunt B.G."/>
            <person name="Huylmans A.K."/>
            <person name="Khalil S.M."/>
            <person name="Mitchell R.D."/>
            <person name="Munoz-Torres M.C."/>
            <person name="Mustard J.A."/>
            <person name="Pan H."/>
            <person name="Reese J.T."/>
            <person name="Scharf M.E."/>
            <person name="Sun F."/>
            <person name="Vogel H."/>
            <person name="Xiao J."/>
            <person name="Yang W."/>
            <person name="Yang Z."/>
            <person name="Yang Z."/>
            <person name="Zhou J."/>
            <person name="Zhu J."/>
            <person name="Brent C.S."/>
            <person name="Elsik C.G."/>
            <person name="Goodisman M.A."/>
            <person name="Liberles D.A."/>
            <person name="Roe R.M."/>
            <person name="Vargo E.L."/>
            <person name="Vilcinskas A."/>
            <person name="Wang J."/>
            <person name="Bornberg-Bauer E."/>
            <person name="Korb J."/>
            <person name="Zhang G."/>
            <person name="Liebig J."/>
        </authorList>
    </citation>
    <scope>NUCLEOTIDE SEQUENCE [LARGE SCALE GENOMIC DNA]</scope>
    <source>
        <tissue evidence="3">Whole organism</tissue>
    </source>
</reference>
<dbReference type="eggNOG" id="KOG0718">
    <property type="taxonomic scope" value="Eukaryota"/>
</dbReference>